<feature type="compositionally biased region" description="Basic and acidic residues" evidence="1">
    <location>
        <begin position="161"/>
        <end position="179"/>
    </location>
</feature>
<name>A0A0E0PJJ5_ORYRU</name>
<reference evidence="3" key="1">
    <citation type="submission" date="2013-06" db="EMBL/GenBank/DDBJ databases">
        <authorList>
            <person name="Zhao Q."/>
        </authorList>
    </citation>
    <scope>NUCLEOTIDE SEQUENCE</scope>
    <source>
        <strain evidence="3">cv. W1943</strain>
    </source>
</reference>
<evidence type="ECO:0000256" key="1">
    <source>
        <dbReference type="SAM" id="MobiDB-lite"/>
    </source>
</evidence>
<proteinExistence type="predicted"/>
<dbReference type="AlphaFoldDB" id="A0A0E0PJJ5"/>
<protein>
    <submittedName>
        <fullName evidence="2">Uncharacterized protein</fullName>
    </submittedName>
</protein>
<dbReference type="HOGENOM" id="CLU_1505809_0_0_1"/>
<evidence type="ECO:0000313" key="3">
    <source>
        <dbReference type="Proteomes" id="UP000008022"/>
    </source>
</evidence>
<organism evidence="2 3">
    <name type="scientific">Oryza rufipogon</name>
    <name type="common">Brownbeard rice</name>
    <name type="synonym">Asian wild rice</name>
    <dbReference type="NCBI Taxonomy" id="4529"/>
    <lineage>
        <taxon>Eukaryota</taxon>
        <taxon>Viridiplantae</taxon>
        <taxon>Streptophyta</taxon>
        <taxon>Embryophyta</taxon>
        <taxon>Tracheophyta</taxon>
        <taxon>Spermatophyta</taxon>
        <taxon>Magnoliopsida</taxon>
        <taxon>Liliopsida</taxon>
        <taxon>Poales</taxon>
        <taxon>Poaceae</taxon>
        <taxon>BOP clade</taxon>
        <taxon>Oryzoideae</taxon>
        <taxon>Oryzeae</taxon>
        <taxon>Oryzinae</taxon>
        <taxon>Oryza</taxon>
    </lineage>
</organism>
<dbReference type="Proteomes" id="UP000008022">
    <property type="component" value="Unassembled WGS sequence"/>
</dbReference>
<keyword evidence="3" id="KW-1185">Reference proteome</keyword>
<dbReference type="EnsemblPlants" id="ORUFI05G09500.1">
    <property type="protein sequence ID" value="ORUFI05G09500.1"/>
    <property type="gene ID" value="ORUFI05G09500"/>
</dbReference>
<feature type="region of interest" description="Disordered" evidence="1">
    <location>
        <begin position="134"/>
        <end position="179"/>
    </location>
</feature>
<reference evidence="2" key="2">
    <citation type="submission" date="2015-06" db="UniProtKB">
        <authorList>
            <consortium name="EnsemblPlants"/>
        </authorList>
    </citation>
    <scope>IDENTIFICATION</scope>
</reference>
<sequence length="179" mass="20596">MDSDEKEKKRENKETITKKMEIKRIKQTRENIPGTKFAEPVQVQGSVKDQINCRRLTKKNIQSGQNARGGTETPNATSYGAQILYNQYSLLNEDGRLMEAGKMSYTNLMQQIIQSPRVTMQTNEVNGTTMAMQSNEHPNEEDIQQNSRNENGQERGQLVKTMKEKQLRRGQEDEAKMNR</sequence>
<evidence type="ECO:0000313" key="2">
    <source>
        <dbReference type="EnsemblPlants" id="ORUFI05G09500.1"/>
    </source>
</evidence>
<dbReference type="Gramene" id="ORUFI05G09500.1">
    <property type="protein sequence ID" value="ORUFI05G09500.1"/>
    <property type="gene ID" value="ORUFI05G09500"/>
</dbReference>
<accession>A0A0E0PJJ5</accession>